<dbReference type="GO" id="GO:0004803">
    <property type="term" value="F:transposase activity"/>
    <property type="evidence" value="ECO:0007669"/>
    <property type="project" value="InterPro"/>
</dbReference>
<reference evidence="3 4" key="1">
    <citation type="submission" date="2020-04" db="EMBL/GenBank/DDBJ databases">
        <title>Usitatibacter rugosus gen. nov., sp. nov. and Usitatibacter palustris sp. nov., novel members of Usitatibacteraceae fam. nov. within the order Nitrosomonadales isolated from soil.</title>
        <authorList>
            <person name="Huber K.J."/>
            <person name="Neumann-Schaal M."/>
            <person name="Geppert A."/>
            <person name="Luckner M."/>
            <person name="Wanner G."/>
            <person name="Overmann J."/>
        </authorList>
    </citation>
    <scope>NUCLEOTIDE SEQUENCE [LARGE SCALE GENOMIC DNA]</scope>
    <source>
        <strain evidence="3 4">0125_3</strain>
    </source>
</reference>
<dbReference type="GO" id="GO:0003677">
    <property type="term" value="F:DNA binding"/>
    <property type="evidence" value="ECO:0007669"/>
    <property type="project" value="InterPro"/>
</dbReference>
<dbReference type="InterPro" id="IPR036515">
    <property type="entry name" value="Transposase_17_sf"/>
</dbReference>
<organism evidence="3 4">
    <name type="scientific">Usitatibacter rugosus</name>
    <dbReference type="NCBI Taxonomy" id="2732067"/>
    <lineage>
        <taxon>Bacteria</taxon>
        <taxon>Pseudomonadati</taxon>
        <taxon>Pseudomonadota</taxon>
        <taxon>Betaproteobacteria</taxon>
        <taxon>Nitrosomonadales</taxon>
        <taxon>Usitatibacteraceae</taxon>
        <taxon>Usitatibacter</taxon>
    </lineage>
</organism>
<proteinExistence type="predicted"/>
<dbReference type="SMART" id="SM01321">
    <property type="entry name" value="Y1_Tnp"/>
    <property type="match status" value="1"/>
</dbReference>
<evidence type="ECO:0000259" key="2">
    <source>
        <dbReference type="SMART" id="SM01321"/>
    </source>
</evidence>
<evidence type="ECO:0000313" key="4">
    <source>
        <dbReference type="Proteomes" id="UP000501534"/>
    </source>
</evidence>
<dbReference type="Gene3D" id="3.30.70.1290">
    <property type="entry name" value="Transposase IS200-like"/>
    <property type="match status" value="1"/>
</dbReference>
<keyword evidence="4" id="KW-1185">Reference proteome</keyword>
<dbReference type="PANTHER" id="PTHR34322">
    <property type="entry name" value="TRANSPOSASE, Y1_TNP DOMAIN-CONTAINING"/>
    <property type="match status" value="1"/>
</dbReference>
<dbReference type="AlphaFoldDB" id="A0A6M4GXX2"/>
<name>A0A6M4GXX2_9PROT</name>
<feature type="compositionally biased region" description="Basic residues" evidence="1">
    <location>
        <begin position="201"/>
        <end position="213"/>
    </location>
</feature>
<dbReference type="EMBL" id="CP053069">
    <property type="protein sequence ID" value="QJR11872.1"/>
    <property type="molecule type" value="Genomic_DNA"/>
</dbReference>
<dbReference type="Pfam" id="PF01797">
    <property type="entry name" value="Y1_Tnp"/>
    <property type="match status" value="1"/>
</dbReference>
<dbReference type="KEGG" id="uru:DSM104443_02955"/>
<feature type="domain" description="Transposase IS200-like" evidence="2">
    <location>
        <begin position="2"/>
        <end position="111"/>
    </location>
</feature>
<dbReference type="SUPFAM" id="SSF143422">
    <property type="entry name" value="Transposase IS200-like"/>
    <property type="match status" value="1"/>
</dbReference>
<dbReference type="Proteomes" id="UP000501534">
    <property type="component" value="Chromosome"/>
</dbReference>
<evidence type="ECO:0000313" key="3">
    <source>
        <dbReference type="EMBL" id="QJR11872.1"/>
    </source>
</evidence>
<protein>
    <recommendedName>
        <fullName evidence="2">Transposase IS200-like domain-containing protein</fullName>
    </recommendedName>
</protein>
<accession>A0A6M4GXX2</accession>
<dbReference type="InterPro" id="IPR002686">
    <property type="entry name" value="Transposase_17"/>
</dbReference>
<feature type="region of interest" description="Disordered" evidence="1">
    <location>
        <begin position="196"/>
        <end position="219"/>
    </location>
</feature>
<sequence>MHVIVRGNDRQDTFRTEGDRLFFHRCLTELSRETGVDVHAYVLMANHVHLLVTGRDSAAVPDLVQRLGRRYVGYFNYLHKRTGTLWEGRYKATLVEAERYFLTCQRYVELNPVRAGIAGHPANFRWSSHRRLALGCSDDLVTPHSLYENLGDDESSRQLAYRALFEVDLDADTLERIRSTAQKGWVLGDPDFQARVEGRGNRRSAPRPRGRPRKNPELT</sequence>
<dbReference type="GO" id="GO:0006313">
    <property type="term" value="P:DNA transposition"/>
    <property type="evidence" value="ECO:0007669"/>
    <property type="project" value="InterPro"/>
</dbReference>
<evidence type="ECO:0000256" key="1">
    <source>
        <dbReference type="SAM" id="MobiDB-lite"/>
    </source>
</evidence>
<dbReference type="PANTHER" id="PTHR34322:SF2">
    <property type="entry name" value="TRANSPOSASE IS200-LIKE DOMAIN-CONTAINING PROTEIN"/>
    <property type="match status" value="1"/>
</dbReference>
<gene>
    <name evidence="3" type="ORF">DSM104443_02955</name>
</gene>
<dbReference type="RefSeq" id="WP_246232285.1">
    <property type="nucleotide sequence ID" value="NZ_CP053069.1"/>
</dbReference>